<dbReference type="Gene3D" id="1.25.40.530">
    <property type="entry name" value="MyTH4 domain"/>
    <property type="match status" value="1"/>
</dbReference>
<keyword evidence="5" id="KW-1185">Reference proteome</keyword>
<proteinExistence type="predicted"/>
<dbReference type="InterPro" id="IPR000299">
    <property type="entry name" value="FERM_domain"/>
</dbReference>
<dbReference type="PROSITE" id="PS51016">
    <property type="entry name" value="MYTH4"/>
    <property type="match status" value="1"/>
</dbReference>
<feature type="domain" description="MyTH4" evidence="3">
    <location>
        <begin position="1"/>
        <end position="168"/>
    </location>
</feature>
<dbReference type="STRING" id="66420.A0A194PGP6"/>
<dbReference type="InterPro" id="IPR000857">
    <property type="entry name" value="MyTH4_dom"/>
</dbReference>
<dbReference type="Gene3D" id="3.10.20.90">
    <property type="entry name" value="Phosphatidylinositol 3-kinase Catalytic Subunit, Chain A, domain 1"/>
    <property type="match status" value="1"/>
</dbReference>
<evidence type="ECO:0000313" key="5">
    <source>
        <dbReference type="Proteomes" id="UP000053268"/>
    </source>
</evidence>
<dbReference type="Proteomes" id="UP000053268">
    <property type="component" value="Unassembled WGS sequence"/>
</dbReference>
<sequence length="278" mass="30423">MSHAGLNTHEGSTTSLASTTNSSSSGSGEGSAGGDSDDRVALAQALLQRCLQKDTLLCELYMQLIKQTTDHPEPSSRVSARHWALLCAAVGAALPPAKPLRRLLLAHLRYRGTALHAGEEGKFARRAEQVRRLYSVPRLIHKHLYKCIITSDQYRTQIKKESESMAYTNDNPKTKDLLKTTHKDGSPHLIPRKDSVESKFEVALSIAQVGRRNSAPSREELLCAAARRPMHVRVLLLDGKQHGLVFGPAATADHLVAMLREKIGLSDSAPVNTPNLFL</sequence>
<dbReference type="InterPro" id="IPR038185">
    <property type="entry name" value="MyTH4_dom_sf"/>
</dbReference>
<dbReference type="AlphaFoldDB" id="A0A194PGP6"/>
<protein>
    <submittedName>
        <fullName evidence="4">Uncharacterized protein</fullName>
    </submittedName>
</protein>
<accession>A0A194PGP6</accession>
<evidence type="ECO:0000313" key="4">
    <source>
        <dbReference type="EMBL" id="KPI92208.1"/>
    </source>
</evidence>
<evidence type="ECO:0000256" key="1">
    <source>
        <dbReference type="SAM" id="MobiDB-lite"/>
    </source>
</evidence>
<dbReference type="Pfam" id="PF00784">
    <property type="entry name" value="MyTH4"/>
    <property type="match status" value="1"/>
</dbReference>
<evidence type="ECO:0000259" key="2">
    <source>
        <dbReference type="PROSITE" id="PS50057"/>
    </source>
</evidence>
<feature type="domain" description="FERM" evidence="2">
    <location>
        <begin position="230"/>
        <end position="278"/>
    </location>
</feature>
<gene>
    <name evidence="4" type="ORF">RR46_13429</name>
</gene>
<dbReference type="InterPro" id="IPR051724">
    <property type="entry name" value="Actin_motor_Myosin"/>
</dbReference>
<feature type="compositionally biased region" description="Low complexity" evidence="1">
    <location>
        <begin position="11"/>
        <end position="26"/>
    </location>
</feature>
<name>A0A194PGP6_PAPXU</name>
<dbReference type="PROSITE" id="PS50057">
    <property type="entry name" value="FERM_3"/>
    <property type="match status" value="1"/>
</dbReference>
<evidence type="ECO:0000259" key="3">
    <source>
        <dbReference type="PROSITE" id="PS51016"/>
    </source>
</evidence>
<organism evidence="4 5">
    <name type="scientific">Papilio xuthus</name>
    <name type="common">Asian swallowtail butterfly</name>
    <dbReference type="NCBI Taxonomy" id="66420"/>
    <lineage>
        <taxon>Eukaryota</taxon>
        <taxon>Metazoa</taxon>
        <taxon>Ecdysozoa</taxon>
        <taxon>Arthropoda</taxon>
        <taxon>Hexapoda</taxon>
        <taxon>Insecta</taxon>
        <taxon>Pterygota</taxon>
        <taxon>Neoptera</taxon>
        <taxon>Endopterygota</taxon>
        <taxon>Lepidoptera</taxon>
        <taxon>Glossata</taxon>
        <taxon>Ditrysia</taxon>
        <taxon>Papilionoidea</taxon>
        <taxon>Papilionidae</taxon>
        <taxon>Papilioninae</taxon>
        <taxon>Papilio</taxon>
    </lineage>
</organism>
<feature type="region of interest" description="Disordered" evidence="1">
    <location>
        <begin position="1"/>
        <end position="36"/>
    </location>
</feature>
<dbReference type="EMBL" id="KQ459604">
    <property type="protein sequence ID" value="KPI92208.1"/>
    <property type="molecule type" value="Genomic_DNA"/>
</dbReference>
<dbReference type="PANTHER" id="PTHR46049:SF3">
    <property type="entry name" value="MYOSIN VIIA"/>
    <property type="match status" value="1"/>
</dbReference>
<dbReference type="GO" id="GO:0005856">
    <property type="term" value="C:cytoskeleton"/>
    <property type="evidence" value="ECO:0007669"/>
    <property type="project" value="InterPro"/>
</dbReference>
<reference evidence="4 5" key="1">
    <citation type="journal article" date="2015" name="Nat. Commun.">
        <title>Outbred genome sequencing and CRISPR/Cas9 gene editing in butterflies.</title>
        <authorList>
            <person name="Li X."/>
            <person name="Fan D."/>
            <person name="Zhang W."/>
            <person name="Liu G."/>
            <person name="Zhang L."/>
            <person name="Zhao L."/>
            <person name="Fang X."/>
            <person name="Chen L."/>
            <person name="Dong Y."/>
            <person name="Chen Y."/>
            <person name="Ding Y."/>
            <person name="Zhao R."/>
            <person name="Feng M."/>
            <person name="Zhu Y."/>
            <person name="Feng Y."/>
            <person name="Jiang X."/>
            <person name="Zhu D."/>
            <person name="Xiang H."/>
            <person name="Feng X."/>
            <person name="Li S."/>
            <person name="Wang J."/>
            <person name="Zhang G."/>
            <person name="Kronforst M.R."/>
            <person name="Wang W."/>
        </authorList>
    </citation>
    <scope>NUCLEOTIDE SEQUENCE [LARGE SCALE GENOMIC DNA]</scope>
    <source>
        <strain evidence="4">Ya'a_city_454_Px</strain>
        <tissue evidence="4">Whole body</tissue>
    </source>
</reference>
<dbReference type="PANTHER" id="PTHR46049">
    <property type="entry name" value="AGAP003327-PA"/>
    <property type="match status" value="1"/>
</dbReference>